<accession>A0ABR7PZ86</accession>
<dbReference type="Proteomes" id="UP000736373">
    <property type="component" value="Unassembled WGS sequence"/>
</dbReference>
<comment type="caution">
    <text evidence="1">The sequence shown here is derived from an EMBL/GenBank/DDBJ whole genome shotgun (WGS) entry which is preliminary data.</text>
</comment>
<protein>
    <submittedName>
        <fullName evidence="1">Uncharacterized protein</fullName>
    </submittedName>
</protein>
<evidence type="ECO:0000313" key="2">
    <source>
        <dbReference type="Proteomes" id="UP000736373"/>
    </source>
</evidence>
<proteinExistence type="predicted"/>
<name>A0ABR7PZ86_9BURK</name>
<gene>
    <name evidence="1" type="ORF">F6X42_35245</name>
</gene>
<reference evidence="1 2" key="1">
    <citation type="submission" date="2019-09" db="EMBL/GenBank/DDBJ databases">
        <title>Paraburkholderia podalyriae sp. nov., A South African Podalyria-associated rhizobium.</title>
        <authorList>
            <person name="Mavima L."/>
            <person name="Beukes C.W."/>
            <person name="Palmer M."/>
            <person name="De Meyer S.E."/>
            <person name="James E.K."/>
            <person name="Maluk M."/>
            <person name="Avontuur J.R."/>
            <person name="Chan W.Y."/>
            <person name="Venter S.N."/>
            <person name="Steenkamp E.T."/>
        </authorList>
    </citation>
    <scope>NUCLEOTIDE SEQUENCE [LARGE SCALE GENOMIC DNA]</scope>
    <source>
        <strain evidence="1 2">WC7.3b</strain>
    </source>
</reference>
<sequence length="82" mass="9358">MDTQEKSLRWLIEKWVAPTPSAPVRLTRYSRAKSGHGRCVRVESLRDTGSLTLFFFRHDDGFWCVFPPSSARPAMRAYALAA</sequence>
<evidence type="ECO:0000313" key="1">
    <source>
        <dbReference type="EMBL" id="MBC8751587.1"/>
    </source>
</evidence>
<dbReference type="EMBL" id="VZQQ01000060">
    <property type="protein sequence ID" value="MBC8751587.1"/>
    <property type="molecule type" value="Genomic_DNA"/>
</dbReference>
<organism evidence="1 2">
    <name type="scientific">Paraburkholderia podalyriae</name>
    <dbReference type="NCBI Taxonomy" id="1938811"/>
    <lineage>
        <taxon>Bacteria</taxon>
        <taxon>Pseudomonadati</taxon>
        <taxon>Pseudomonadota</taxon>
        <taxon>Betaproteobacteria</taxon>
        <taxon>Burkholderiales</taxon>
        <taxon>Burkholderiaceae</taxon>
        <taxon>Paraburkholderia</taxon>
    </lineage>
</organism>
<keyword evidence="2" id="KW-1185">Reference proteome</keyword>